<gene>
    <name evidence="6" type="ordered locus">MCP_1012</name>
</gene>
<dbReference type="OrthoDB" id="40048at2157"/>
<reference evidence="6 7" key="1">
    <citation type="journal article" date="2007" name="Appl. Environ. Microbiol.">
        <title>Isolation of key methanogens for global methane emission from rice paddy fields: a novel isolate affiliated with the clone cluster rice cluster I.</title>
        <authorList>
            <person name="Sakai S."/>
            <person name="Imachi H."/>
            <person name="Sekiguchi Y."/>
            <person name="Ohashi A."/>
            <person name="Harada H."/>
            <person name="Kamagata Y."/>
        </authorList>
    </citation>
    <scope>NUCLEOTIDE SEQUENCE [LARGE SCALE GENOMIC DNA]</scope>
    <source>
        <strain evidence="7">DSM 17711 / JCM 13418 / NBRC 101707 / SANAE</strain>
    </source>
</reference>
<dbReference type="GO" id="GO:0016887">
    <property type="term" value="F:ATP hydrolysis activity"/>
    <property type="evidence" value="ECO:0007669"/>
    <property type="project" value="InterPro"/>
</dbReference>
<dbReference type="InterPro" id="IPR050683">
    <property type="entry name" value="Bact_Polysacc_Export_ATP-bd"/>
</dbReference>
<evidence type="ECO:0000256" key="1">
    <source>
        <dbReference type="ARBA" id="ARBA00005417"/>
    </source>
</evidence>
<dbReference type="InParanoid" id="D1YXB2"/>
<keyword evidence="3" id="KW-0547">Nucleotide-binding</keyword>
<dbReference type="EMBL" id="AP011532">
    <property type="protein sequence ID" value="BAI61084.1"/>
    <property type="molecule type" value="Genomic_DNA"/>
</dbReference>
<dbReference type="SMART" id="SM00382">
    <property type="entry name" value="AAA"/>
    <property type="match status" value="1"/>
</dbReference>
<feature type="domain" description="ABC transporter" evidence="5">
    <location>
        <begin position="31"/>
        <end position="262"/>
    </location>
</feature>
<dbReference type="InterPro" id="IPR015860">
    <property type="entry name" value="ABC_transpr_TagH-like"/>
</dbReference>
<accession>D1YXB2</accession>
<dbReference type="eggNOG" id="arCOG00210">
    <property type="taxonomic scope" value="Archaea"/>
</dbReference>
<evidence type="ECO:0000259" key="5">
    <source>
        <dbReference type="PROSITE" id="PS50893"/>
    </source>
</evidence>
<reference evidence="7" key="3">
    <citation type="journal article" date="2011" name="PLoS ONE">
        <title>Genome sequence of a mesophilic hydrogenotrophic methanogen Methanocella paludicola, the first cultivated representative of the order Methanocellales.</title>
        <authorList>
            <person name="Sakai S."/>
            <person name="Takaki Y."/>
            <person name="Shimamura S."/>
            <person name="Sekine M."/>
            <person name="Tajima T."/>
            <person name="Kosugi H."/>
            <person name="Ichikawa N."/>
            <person name="Tasumi E."/>
            <person name="Hiraki A.T."/>
            <person name="Shimizu A."/>
            <person name="Kato Y."/>
            <person name="Nishiko R."/>
            <person name="Mori K."/>
            <person name="Fujita N."/>
            <person name="Imachi H."/>
            <person name="Takai K."/>
        </authorList>
    </citation>
    <scope>NUCLEOTIDE SEQUENCE [LARGE SCALE GENOMIC DNA]</scope>
    <source>
        <strain evidence="7">DSM 17711 / JCM 13418 / NBRC 101707 / SANAE</strain>
    </source>
</reference>
<dbReference type="GO" id="GO:0140359">
    <property type="term" value="F:ABC-type transporter activity"/>
    <property type="evidence" value="ECO:0007669"/>
    <property type="project" value="InterPro"/>
</dbReference>
<dbReference type="KEGG" id="mpd:MCP_1012"/>
<dbReference type="PANTHER" id="PTHR46743">
    <property type="entry name" value="TEICHOIC ACIDS EXPORT ATP-BINDING PROTEIN TAGH"/>
    <property type="match status" value="1"/>
</dbReference>
<dbReference type="STRING" id="304371.MCP_1012"/>
<evidence type="ECO:0000313" key="6">
    <source>
        <dbReference type="EMBL" id="BAI61084.1"/>
    </source>
</evidence>
<dbReference type="GeneID" id="8681032"/>
<keyword evidence="2" id="KW-0813">Transport</keyword>
<protein>
    <submittedName>
        <fullName evidence="6">ABC transporter ATP binding protein</fullName>
    </submittedName>
</protein>
<dbReference type="AlphaFoldDB" id="D1YXB2"/>
<evidence type="ECO:0000313" key="7">
    <source>
        <dbReference type="Proteomes" id="UP000001882"/>
    </source>
</evidence>
<name>D1YXB2_METPS</name>
<dbReference type="InterPro" id="IPR017871">
    <property type="entry name" value="ABC_transporter-like_CS"/>
</dbReference>
<dbReference type="PANTHER" id="PTHR46743:SF2">
    <property type="entry name" value="TEICHOIC ACIDS EXPORT ATP-BINDING PROTEIN TAGH"/>
    <property type="match status" value="1"/>
</dbReference>
<keyword evidence="4" id="KW-0067">ATP-binding</keyword>
<dbReference type="PROSITE" id="PS00211">
    <property type="entry name" value="ABC_TRANSPORTER_1"/>
    <property type="match status" value="1"/>
</dbReference>
<dbReference type="InterPro" id="IPR003593">
    <property type="entry name" value="AAA+_ATPase"/>
</dbReference>
<dbReference type="Gene3D" id="3.40.50.300">
    <property type="entry name" value="P-loop containing nucleotide triphosphate hydrolases"/>
    <property type="match status" value="1"/>
</dbReference>
<evidence type="ECO:0000256" key="3">
    <source>
        <dbReference type="ARBA" id="ARBA00022741"/>
    </source>
</evidence>
<reference evidence="6 7" key="2">
    <citation type="journal article" date="2008" name="Int. J. Syst. Evol. Microbiol.">
        <title>Methanocella paludicola gen. nov., sp. nov., a methane-producing archaeon, the first isolate of the lineage 'Rice Cluster I', and proposal of the new archaeal order Methanocellales ord. nov.</title>
        <authorList>
            <person name="Sakai S."/>
            <person name="Imachi H."/>
            <person name="Hanada S."/>
            <person name="Ohashi A."/>
            <person name="Harada H."/>
            <person name="Kamagata Y."/>
        </authorList>
    </citation>
    <scope>NUCLEOTIDE SEQUENCE [LARGE SCALE GENOMIC DNA]</scope>
    <source>
        <strain evidence="7">DSM 17711 / JCM 13418 / NBRC 101707 / SANAE</strain>
    </source>
</reference>
<evidence type="ECO:0000256" key="4">
    <source>
        <dbReference type="ARBA" id="ARBA00022840"/>
    </source>
</evidence>
<dbReference type="GO" id="GO:0016020">
    <property type="term" value="C:membrane"/>
    <property type="evidence" value="ECO:0007669"/>
    <property type="project" value="InterPro"/>
</dbReference>
<dbReference type="PATRIC" id="fig|304371.9.peg.1042"/>
<keyword evidence="7" id="KW-1185">Reference proteome</keyword>
<sequence length="433" mass="48861">MTERCPADEYVVIVDKVSKKYCKSLKRSMLYGMHDIGRNLLGLSSNPHVLRKDEFFAVRDVSFRLKKGETLGILGMNGSGKSTLLKMLNGIFWPDKGRITIKGKVGALIEVGAGFHTALTGRENVYINAAIYGMTREEIDARFDDIVEFAEIGDFIDVPVKHYSSGMFVKLGFSVAIHCEPDILVVDEVLAVGDARFIEKCQERINRMLDGGATLVLVSHNLRLIAAMCSRAIVLDAGGRLVLDSDINSAVRKYEELLLEHDCEVMARSHSIEKLNKCYVTNHRITDEHGAVLEAYPIGGNIHYSFDYALHPSVDLDKVRFSLGLMKEKEQFHVARYINTLDGYRLKHHEGRIEFIINTNVTSGNYMFDISFFDESILPLDIQFSPKFRVIHPSFPKVDKEYFGQFLLKPHIKTYPLKAPGDVPQDIITPKKV</sequence>
<organism evidence="6 7">
    <name type="scientific">Methanocella paludicola (strain DSM 17711 / JCM 13418 / NBRC 101707 / SANAE)</name>
    <dbReference type="NCBI Taxonomy" id="304371"/>
    <lineage>
        <taxon>Archaea</taxon>
        <taxon>Methanobacteriati</taxon>
        <taxon>Methanobacteriota</taxon>
        <taxon>Stenosarchaea group</taxon>
        <taxon>Methanomicrobia</taxon>
        <taxon>Methanocellales</taxon>
        <taxon>Methanocellaceae</taxon>
        <taxon>Methanocella</taxon>
    </lineage>
</organism>
<dbReference type="CDD" id="cd03220">
    <property type="entry name" value="ABC_KpsT_Wzt"/>
    <property type="match status" value="1"/>
</dbReference>
<dbReference type="RefSeq" id="WP_012899763.1">
    <property type="nucleotide sequence ID" value="NC_013665.1"/>
</dbReference>
<proteinExistence type="inferred from homology"/>
<dbReference type="InterPro" id="IPR027417">
    <property type="entry name" value="P-loop_NTPase"/>
</dbReference>
<comment type="similarity">
    <text evidence="1">Belongs to the ABC transporter superfamily.</text>
</comment>
<dbReference type="Proteomes" id="UP000001882">
    <property type="component" value="Chromosome"/>
</dbReference>
<dbReference type="SUPFAM" id="SSF52540">
    <property type="entry name" value="P-loop containing nucleoside triphosphate hydrolases"/>
    <property type="match status" value="1"/>
</dbReference>
<evidence type="ECO:0000256" key="2">
    <source>
        <dbReference type="ARBA" id="ARBA00022448"/>
    </source>
</evidence>
<dbReference type="Pfam" id="PF00005">
    <property type="entry name" value="ABC_tran"/>
    <property type="match status" value="1"/>
</dbReference>
<dbReference type="PROSITE" id="PS50893">
    <property type="entry name" value="ABC_TRANSPORTER_2"/>
    <property type="match status" value="1"/>
</dbReference>
<dbReference type="GO" id="GO:0005524">
    <property type="term" value="F:ATP binding"/>
    <property type="evidence" value="ECO:0007669"/>
    <property type="project" value="UniProtKB-KW"/>
</dbReference>
<dbReference type="InterPro" id="IPR003439">
    <property type="entry name" value="ABC_transporter-like_ATP-bd"/>
</dbReference>